<comment type="caution">
    <text evidence="9">The sequence shown here is derived from an EMBL/GenBank/DDBJ whole genome shotgun (WGS) entry which is preliminary data.</text>
</comment>
<sequence>MATRTDTEPTGGAYVDEFRAFLEDTWLGYALVLPSVILMGIIIIYPTLRGIQLAFYEASLLSPQQQTFVGLQNFAQMVGAPAFQTALWHTVLLTALAVSIQYVLGLGLALALKEKVPGAALFRSLSMVTWVLPIIVMVIIFRFLTQNGFGPVNIILGSLGMETTAWFGEPGVAFPLVVLMHVWRNVPFYAIALMAAMKSIPDTQYEAARLDGAGPLQRFRYITLPQISYVSMIMIVLHVIFTFNNFDIIYLSTGGGPLGNTEVLATYIYKQAFQQYAMGYAASIGVTMLLIMMVFTVVYAHLEARD</sequence>
<feature type="transmembrane region" description="Helical" evidence="7">
    <location>
        <begin position="124"/>
        <end position="144"/>
    </location>
</feature>
<gene>
    <name evidence="9" type="ORF">GCM10009030_13810</name>
</gene>
<evidence type="ECO:0000313" key="9">
    <source>
        <dbReference type="EMBL" id="GGN91180.1"/>
    </source>
</evidence>
<dbReference type="PANTHER" id="PTHR30193:SF37">
    <property type="entry name" value="INNER MEMBRANE ABC TRANSPORTER PERMEASE PROTEIN YCJO"/>
    <property type="match status" value="1"/>
</dbReference>
<dbReference type="SUPFAM" id="SSF161098">
    <property type="entry name" value="MetI-like"/>
    <property type="match status" value="1"/>
</dbReference>
<dbReference type="Gene3D" id="1.10.3720.10">
    <property type="entry name" value="MetI-like"/>
    <property type="match status" value="1"/>
</dbReference>
<evidence type="ECO:0000256" key="2">
    <source>
        <dbReference type="ARBA" id="ARBA00022448"/>
    </source>
</evidence>
<keyword evidence="10" id="KW-1185">Reference proteome</keyword>
<keyword evidence="2 7" id="KW-0813">Transport</keyword>
<reference evidence="9" key="1">
    <citation type="journal article" date="2014" name="Int. J. Syst. Evol. Microbiol.">
        <title>Complete genome sequence of Corynebacterium casei LMG S-19264T (=DSM 44701T), isolated from a smear-ripened cheese.</title>
        <authorList>
            <consortium name="US DOE Joint Genome Institute (JGI-PGF)"/>
            <person name="Walter F."/>
            <person name="Albersmeier A."/>
            <person name="Kalinowski J."/>
            <person name="Ruckert C."/>
        </authorList>
    </citation>
    <scope>NUCLEOTIDE SEQUENCE</scope>
    <source>
        <strain evidence="9">JCM 17820</strain>
    </source>
</reference>
<proteinExistence type="inferred from homology"/>
<dbReference type="GO" id="GO:0005886">
    <property type="term" value="C:plasma membrane"/>
    <property type="evidence" value="ECO:0007669"/>
    <property type="project" value="UniProtKB-SubCell"/>
</dbReference>
<keyword evidence="5 7" id="KW-1133">Transmembrane helix</keyword>
<protein>
    <submittedName>
        <fullName evidence="9">ABC transporter permease</fullName>
    </submittedName>
</protein>
<dbReference type="Proteomes" id="UP000605784">
    <property type="component" value="Unassembled WGS sequence"/>
</dbReference>
<evidence type="ECO:0000256" key="6">
    <source>
        <dbReference type="ARBA" id="ARBA00023136"/>
    </source>
</evidence>
<evidence type="ECO:0000259" key="8">
    <source>
        <dbReference type="PROSITE" id="PS50928"/>
    </source>
</evidence>
<dbReference type="Pfam" id="PF00528">
    <property type="entry name" value="BPD_transp_1"/>
    <property type="match status" value="1"/>
</dbReference>
<feature type="transmembrane region" description="Helical" evidence="7">
    <location>
        <begin position="164"/>
        <end position="183"/>
    </location>
</feature>
<dbReference type="RefSeq" id="WP_188995855.1">
    <property type="nucleotide sequence ID" value="NZ_BMOU01000002.1"/>
</dbReference>
<feature type="transmembrane region" description="Helical" evidence="7">
    <location>
        <begin position="227"/>
        <end position="246"/>
    </location>
</feature>
<dbReference type="PANTHER" id="PTHR30193">
    <property type="entry name" value="ABC TRANSPORTER PERMEASE PROTEIN"/>
    <property type="match status" value="1"/>
</dbReference>
<comment type="similarity">
    <text evidence="7">Belongs to the binding-protein-dependent transport system permease family.</text>
</comment>
<accession>A0A830GJM2</accession>
<evidence type="ECO:0000256" key="4">
    <source>
        <dbReference type="ARBA" id="ARBA00022692"/>
    </source>
</evidence>
<dbReference type="AlphaFoldDB" id="A0A830GJM2"/>
<dbReference type="InterPro" id="IPR035906">
    <property type="entry name" value="MetI-like_sf"/>
</dbReference>
<keyword evidence="3" id="KW-1003">Cell membrane</keyword>
<evidence type="ECO:0000256" key="1">
    <source>
        <dbReference type="ARBA" id="ARBA00004651"/>
    </source>
</evidence>
<evidence type="ECO:0000256" key="7">
    <source>
        <dbReference type="RuleBase" id="RU363032"/>
    </source>
</evidence>
<dbReference type="EMBL" id="BMOU01000002">
    <property type="protein sequence ID" value="GGN91180.1"/>
    <property type="molecule type" value="Genomic_DNA"/>
</dbReference>
<evidence type="ECO:0000256" key="3">
    <source>
        <dbReference type="ARBA" id="ARBA00022475"/>
    </source>
</evidence>
<dbReference type="InterPro" id="IPR051393">
    <property type="entry name" value="ABC_transporter_permease"/>
</dbReference>
<organism evidence="9 10">
    <name type="scientific">Haloarcula pellucida</name>
    <dbReference type="NCBI Taxonomy" id="1427151"/>
    <lineage>
        <taxon>Archaea</taxon>
        <taxon>Methanobacteriati</taxon>
        <taxon>Methanobacteriota</taxon>
        <taxon>Stenosarchaea group</taxon>
        <taxon>Halobacteria</taxon>
        <taxon>Halobacteriales</taxon>
        <taxon>Haloarculaceae</taxon>
        <taxon>Haloarcula</taxon>
    </lineage>
</organism>
<dbReference type="InterPro" id="IPR000515">
    <property type="entry name" value="MetI-like"/>
</dbReference>
<reference evidence="9" key="2">
    <citation type="submission" date="2020-09" db="EMBL/GenBank/DDBJ databases">
        <authorList>
            <person name="Sun Q."/>
            <person name="Ohkuma M."/>
        </authorList>
    </citation>
    <scope>NUCLEOTIDE SEQUENCE</scope>
    <source>
        <strain evidence="9">JCM 17820</strain>
    </source>
</reference>
<keyword evidence="4 7" id="KW-0812">Transmembrane</keyword>
<feature type="transmembrane region" description="Helical" evidence="7">
    <location>
        <begin position="280"/>
        <end position="302"/>
    </location>
</feature>
<comment type="subcellular location">
    <subcellularLocation>
        <location evidence="1 7">Cell membrane</location>
        <topology evidence="1 7">Multi-pass membrane protein</topology>
    </subcellularLocation>
</comment>
<name>A0A830GJM2_9EURY</name>
<evidence type="ECO:0000256" key="5">
    <source>
        <dbReference type="ARBA" id="ARBA00022989"/>
    </source>
</evidence>
<feature type="transmembrane region" description="Helical" evidence="7">
    <location>
        <begin position="26"/>
        <end position="45"/>
    </location>
</feature>
<evidence type="ECO:0000313" key="10">
    <source>
        <dbReference type="Proteomes" id="UP000605784"/>
    </source>
</evidence>
<feature type="domain" description="ABC transmembrane type-1" evidence="8">
    <location>
        <begin position="87"/>
        <end position="299"/>
    </location>
</feature>
<keyword evidence="6 7" id="KW-0472">Membrane</keyword>
<dbReference type="GO" id="GO:0055085">
    <property type="term" value="P:transmembrane transport"/>
    <property type="evidence" value="ECO:0007669"/>
    <property type="project" value="InterPro"/>
</dbReference>
<feature type="transmembrane region" description="Helical" evidence="7">
    <location>
        <begin position="86"/>
        <end position="112"/>
    </location>
</feature>
<dbReference type="PROSITE" id="PS50928">
    <property type="entry name" value="ABC_TM1"/>
    <property type="match status" value="1"/>
</dbReference>
<dbReference type="CDD" id="cd06261">
    <property type="entry name" value="TM_PBP2"/>
    <property type="match status" value="1"/>
</dbReference>